<keyword evidence="4 5" id="KW-0472">Membrane</keyword>
<dbReference type="EMBL" id="CP090167">
    <property type="protein sequence ID" value="UJO17465.1"/>
    <property type="molecule type" value="Genomic_DNA"/>
</dbReference>
<dbReference type="Proteomes" id="UP000756132">
    <property type="component" value="Chromosome 5"/>
</dbReference>
<organism evidence="6 7">
    <name type="scientific">Passalora fulva</name>
    <name type="common">Tomato leaf mold</name>
    <name type="synonym">Cladosporium fulvum</name>
    <dbReference type="NCBI Taxonomy" id="5499"/>
    <lineage>
        <taxon>Eukaryota</taxon>
        <taxon>Fungi</taxon>
        <taxon>Dikarya</taxon>
        <taxon>Ascomycota</taxon>
        <taxon>Pezizomycotina</taxon>
        <taxon>Dothideomycetes</taxon>
        <taxon>Dothideomycetidae</taxon>
        <taxon>Mycosphaerellales</taxon>
        <taxon>Mycosphaerellaceae</taxon>
        <taxon>Fulvia</taxon>
    </lineage>
</organism>
<gene>
    <name evidence="6" type="ORF">CLAFUR5_05781</name>
</gene>
<dbReference type="AlphaFoldDB" id="A0A9Q8LHA5"/>
<reference evidence="6" key="2">
    <citation type="journal article" date="2022" name="Microb. Genom.">
        <title>A chromosome-scale genome assembly of the tomato pathogen Cladosporium fulvum reveals a compartmentalized genome architecture and the presence of a dispensable chromosome.</title>
        <authorList>
            <person name="Zaccaron A.Z."/>
            <person name="Chen L.H."/>
            <person name="Samaras A."/>
            <person name="Stergiopoulos I."/>
        </authorList>
    </citation>
    <scope>NUCLEOTIDE SEQUENCE</scope>
    <source>
        <strain evidence="6">Race5_Kim</strain>
    </source>
</reference>
<dbReference type="GO" id="GO:1990961">
    <property type="term" value="P:xenobiotic detoxification by transmembrane export across the plasma membrane"/>
    <property type="evidence" value="ECO:0007669"/>
    <property type="project" value="TreeGrafter"/>
</dbReference>
<evidence type="ECO:0000256" key="3">
    <source>
        <dbReference type="ARBA" id="ARBA00022989"/>
    </source>
</evidence>
<name>A0A9Q8LHA5_PASFU</name>
<dbReference type="SUPFAM" id="SSF103473">
    <property type="entry name" value="MFS general substrate transporter"/>
    <property type="match status" value="1"/>
</dbReference>
<dbReference type="PANTHER" id="PTHR23502:SF23">
    <property type="entry name" value="FLUCONAZOLE RESISTANCE PROTEIN 1"/>
    <property type="match status" value="1"/>
</dbReference>
<evidence type="ECO:0000313" key="6">
    <source>
        <dbReference type="EMBL" id="UJO17465.1"/>
    </source>
</evidence>
<feature type="transmembrane region" description="Helical" evidence="5">
    <location>
        <begin position="6"/>
        <end position="38"/>
    </location>
</feature>
<evidence type="ECO:0000256" key="4">
    <source>
        <dbReference type="ARBA" id="ARBA00023136"/>
    </source>
</evidence>
<dbReference type="GO" id="GO:0005886">
    <property type="term" value="C:plasma membrane"/>
    <property type="evidence" value="ECO:0007669"/>
    <property type="project" value="TreeGrafter"/>
</dbReference>
<evidence type="ECO:0000256" key="2">
    <source>
        <dbReference type="ARBA" id="ARBA00022692"/>
    </source>
</evidence>
<dbReference type="GO" id="GO:0015244">
    <property type="term" value="F:fluconazole transmembrane transporter activity"/>
    <property type="evidence" value="ECO:0007669"/>
    <property type="project" value="TreeGrafter"/>
</dbReference>
<dbReference type="GeneID" id="71985659"/>
<feature type="transmembrane region" description="Helical" evidence="5">
    <location>
        <begin position="58"/>
        <end position="77"/>
    </location>
</feature>
<evidence type="ECO:0000256" key="5">
    <source>
        <dbReference type="SAM" id="Phobius"/>
    </source>
</evidence>
<sequence length="163" mass="17949">MVFDEVYHFSFGVLGVAFLSIAVGCILAVILWCGYFYFVLDKQMQKMQLVNVPPEARLAPGLVATLFIPAGLFIFAWTSRESIHWIVPMIGVTMSVAGNFVIAQCVLIYLPFCYPKYVGSLFAANGLSRALLAAAAILFSIPMFENVGIDWGVIIESCYGSWT</sequence>
<evidence type="ECO:0000313" key="7">
    <source>
        <dbReference type="Proteomes" id="UP000756132"/>
    </source>
</evidence>
<accession>A0A9Q8LHA5</accession>
<proteinExistence type="predicted"/>
<keyword evidence="7" id="KW-1185">Reference proteome</keyword>
<dbReference type="RefSeq" id="XP_047761831.1">
    <property type="nucleotide sequence ID" value="XM_047904929.1"/>
</dbReference>
<feature type="transmembrane region" description="Helical" evidence="5">
    <location>
        <begin position="122"/>
        <end position="141"/>
    </location>
</feature>
<dbReference type="PANTHER" id="PTHR23502">
    <property type="entry name" value="MAJOR FACILITATOR SUPERFAMILY"/>
    <property type="match status" value="1"/>
</dbReference>
<dbReference type="KEGG" id="ffu:CLAFUR5_05781"/>
<reference evidence="6" key="1">
    <citation type="submission" date="2021-12" db="EMBL/GenBank/DDBJ databases">
        <authorList>
            <person name="Zaccaron A."/>
            <person name="Stergiopoulos I."/>
        </authorList>
    </citation>
    <scope>NUCLEOTIDE SEQUENCE</scope>
    <source>
        <strain evidence="6">Race5_Kim</strain>
    </source>
</reference>
<keyword evidence="2 5" id="KW-0812">Transmembrane</keyword>
<feature type="transmembrane region" description="Helical" evidence="5">
    <location>
        <begin position="83"/>
        <end position="110"/>
    </location>
</feature>
<evidence type="ECO:0000256" key="1">
    <source>
        <dbReference type="ARBA" id="ARBA00004141"/>
    </source>
</evidence>
<dbReference type="InterPro" id="IPR036259">
    <property type="entry name" value="MFS_trans_sf"/>
</dbReference>
<keyword evidence="3 5" id="KW-1133">Transmembrane helix</keyword>
<comment type="subcellular location">
    <subcellularLocation>
        <location evidence="1">Membrane</location>
        <topology evidence="1">Multi-pass membrane protein</topology>
    </subcellularLocation>
</comment>
<protein>
    <submittedName>
        <fullName evidence="6">MFS-type transporter pyvG</fullName>
    </submittedName>
</protein>
<dbReference type="OrthoDB" id="3357846at2759"/>